<dbReference type="PROSITE" id="PS51186">
    <property type="entry name" value="GNAT"/>
    <property type="match status" value="1"/>
</dbReference>
<dbReference type="PANTHER" id="PTHR43415:SF5">
    <property type="entry name" value="ACETYLTRANSFERASE"/>
    <property type="match status" value="1"/>
</dbReference>
<dbReference type="CDD" id="cd04301">
    <property type="entry name" value="NAT_SF"/>
    <property type="match status" value="1"/>
</dbReference>
<dbReference type="AlphaFoldDB" id="A0A0M0G725"/>
<dbReference type="OrthoDB" id="5419426at2"/>
<evidence type="ECO:0000313" key="3">
    <source>
        <dbReference type="Proteomes" id="UP000037109"/>
    </source>
</evidence>
<dbReference type="GO" id="GO:0016747">
    <property type="term" value="F:acyltransferase activity, transferring groups other than amino-acyl groups"/>
    <property type="evidence" value="ECO:0007669"/>
    <property type="project" value="InterPro"/>
</dbReference>
<dbReference type="SUPFAM" id="SSF55729">
    <property type="entry name" value="Acyl-CoA N-acyltransferases (Nat)"/>
    <property type="match status" value="1"/>
</dbReference>
<evidence type="ECO:0000313" key="2">
    <source>
        <dbReference type="EMBL" id="KON85568.1"/>
    </source>
</evidence>
<dbReference type="PATRIC" id="fig|1459.3.peg.225"/>
<dbReference type="RefSeq" id="WP_053432963.1">
    <property type="nucleotide sequence ID" value="NZ_LGUF01000007.1"/>
</dbReference>
<keyword evidence="3" id="KW-1185">Reference proteome</keyword>
<evidence type="ECO:0000259" key="1">
    <source>
        <dbReference type="PROSITE" id="PS51186"/>
    </source>
</evidence>
<protein>
    <recommendedName>
        <fullName evidence="1">N-acetyltransferase domain-containing protein</fullName>
    </recommendedName>
</protein>
<comment type="caution">
    <text evidence="2">The sequence shown here is derived from an EMBL/GenBank/DDBJ whole genome shotgun (WGS) entry which is preliminary data.</text>
</comment>
<dbReference type="PANTHER" id="PTHR43415">
    <property type="entry name" value="SPERMIDINE N(1)-ACETYLTRANSFERASE"/>
    <property type="match status" value="1"/>
</dbReference>
<dbReference type="Pfam" id="PF13302">
    <property type="entry name" value="Acetyltransf_3"/>
    <property type="match status" value="1"/>
</dbReference>
<dbReference type="EMBL" id="LGUF01000007">
    <property type="protein sequence ID" value="KON85568.1"/>
    <property type="molecule type" value="Genomic_DNA"/>
</dbReference>
<name>A0A0M0G725_SPOGL</name>
<sequence>MVRLEAFTEKDFDLLISWITTPELMVQWSGAHFMFPLNYEQLSKYIISANLDTSSEYIYKVSASNEAVGHISLGRVDRVNETARIGKVFVSPAARGKGYASEMIHHILKLAFQELKLNRISLGVFDFNLSAIKIYEKAGFQKEGLLRQTNKVRNEYWNVIEMSILKSEWQASTGIKAIQSNV</sequence>
<accession>A0A0M0G725</accession>
<proteinExistence type="predicted"/>
<dbReference type="Proteomes" id="UP000037109">
    <property type="component" value="Unassembled WGS sequence"/>
</dbReference>
<reference evidence="3" key="1">
    <citation type="submission" date="2015-07" db="EMBL/GenBank/DDBJ databases">
        <title>Fjat-10036 dsm4.</title>
        <authorList>
            <person name="Liu B."/>
            <person name="Wang J."/>
            <person name="Zhu Y."/>
            <person name="Liu G."/>
            <person name="Chen Q."/>
            <person name="Chen Z."/>
            <person name="Lan J."/>
            <person name="Che J."/>
            <person name="Ge C."/>
            <person name="Shi H."/>
            <person name="Pan Z."/>
            <person name="Liu X."/>
        </authorList>
    </citation>
    <scope>NUCLEOTIDE SEQUENCE [LARGE SCALE GENOMIC DNA]</scope>
    <source>
        <strain evidence="3">DSM 4</strain>
    </source>
</reference>
<organism evidence="2 3">
    <name type="scientific">Sporosarcina globispora</name>
    <name type="common">Bacillus globisporus</name>
    <dbReference type="NCBI Taxonomy" id="1459"/>
    <lineage>
        <taxon>Bacteria</taxon>
        <taxon>Bacillati</taxon>
        <taxon>Bacillota</taxon>
        <taxon>Bacilli</taxon>
        <taxon>Bacillales</taxon>
        <taxon>Caryophanaceae</taxon>
        <taxon>Sporosarcina</taxon>
    </lineage>
</organism>
<dbReference type="InterPro" id="IPR000182">
    <property type="entry name" value="GNAT_dom"/>
</dbReference>
<gene>
    <name evidence="2" type="ORF">AF332_01035</name>
</gene>
<dbReference type="STRING" id="1459.AF332_01035"/>
<dbReference type="Gene3D" id="3.40.630.30">
    <property type="match status" value="1"/>
</dbReference>
<feature type="domain" description="N-acetyltransferase" evidence="1">
    <location>
        <begin position="2"/>
        <end position="167"/>
    </location>
</feature>
<dbReference type="InterPro" id="IPR016181">
    <property type="entry name" value="Acyl_CoA_acyltransferase"/>
</dbReference>